<dbReference type="InterPro" id="IPR012337">
    <property type="entry name" value="RNaseH-like_sf"/>
</dbReference>
<comment type="caution">
    <text evidence="1">The sequence shown here is derived from an EMBL/GenBank/DDBJ whole genome shotgun (WGS) entry which is preliminary data.</text>
</comment>
<sequence length="195" mass="22796">MRLEFRVTLFHTPWLTGTAERVNKDLLQVFRTLLLECELDTTNWVYLVPLVQFNLHHTPVRSFRGKSPVDTGFTREHEHHSKNEKECTFSFDVHTIRLKHYADDMLEVSEELKHHIALQGIKVGVRVIPCGRYHGQAKELQALVSWQGLEEVEKSWESLASIYAAMPDQVKQYVETSTDSWLKKHVKKMQENRNA</sequence>
<dbReference type="InterPro" id="IPR036397">
    <property type="entry name" value="RNaseH_sf"/>
</dbReference>
<gene>
    <name evidence="1" type="ORF">PHMEG_0003420</name>
</gene>
<dbReference type="InterPro" id="IPR016197">
    <property type="entry name" value="Chromo-like_dom_sf"/>
</dbReference>
<dbReference type="Gene3D" id="3.30.420.10">
    <property type="entry name" value="Ribonuclease H-like superfamily/Ribonuclease H"/>
    <property type="match status" value="1"/>
</dbReference>
<evidence type="ECO:0008006" key="3">
    <source>
        <dbReference type="Google" id="ProtNLM"/>
    </source>
</evidence>
<dbReference type="SUPFAM" id="SSF54160">
    <property type="entry name" value="Chromo domain-like"/>
    <property type="match status" value="1"/>
</dbReference>
<organism evidence="1 2">
    <name type="scientific">Phytophthora megakarya</name>
    <dbReference type="NCBI Taxonomy" id="4795"/>
    <lineage>
        <taxon>Eukaryota</taxon>
        <taxon>Sar</taxon>
        <taxon>Stramenopiles</taxon>
        <taxon>Oomycota</taxon>
        <taxon>Peronosporomycetes</taxon>
        <taxon>Peronosporales</taxon>
        <taxon>Peronosporaceae</taxon>
        <taxon>Phytophthora</taxon>
    </lineage>
</organism>
<accession>A0A225WW63</accession>
<proteinExistence type="predicted"/>
<name>A0A225WW63_9STRA</name>
<dbReference type="EMBL" id="NBNE01000174">
    <property type="protein sequence ID" value="OWZ21964.1"/>
    <property type="molecule type" value="Genomic_DNA"/>
</dbReference>
<reference evidence="2" key="1">
    <citation type="submission" date="2017-03" db="EMBL/GenBank/DDBJ databases">
        <title>Phytopthora megakarya and P. palmivora, two closely related causual agents of cacao black pod achieved similar genome size and gene model numbers by different mechanisms.</title>
        <authorList>
            <person name="Ali S."/>
            <person name="Shao J."/>
            <person name="Larry D.J."/>
            <person name="Kronmiller B."/>
            <person name="Shen D."/>
            <person name="Strem M.D."/>
            <person name="Melnick R.L."/>
            <person name="Guiltinan M.J."/>
            <person name="Tyler B.M."/>
            <person name="Meinhardt L.W."/>
            <person name="Bailey B.A."/>
        </authorList>
    </citation>
    <scope>NUCLEOTIDE SEQUENCE [LARGE SCALE GENOMIC DNA]</scope>
    <source>
        <strain evidence="2">zdho120</strain>
    </source>
</reference>
<keyword evidence="2" id="KW-1185">Reference proteome</keyword>
<dbReference type="AlphaFoldDB" id="A0A225WW63"/>
<dbReference type="GO" id="GO:0003676">
    <property type="term" value="F:nucleic acid binding"/>
    <property type="evidence" value="ECO:0007669"/>
    <property type="project" value="InterPro"/>
</dbReference>
<dbReference type="SUPFAM" id="SSF53098">
    <property type="entry name" value="Ribonuclease H-like"/>
    <property type="match status" value="1"/>
</dbReference>
<evidence type="ECO:0000313" key="2">
    <source>
        <dbReference type="Proteomes" id="UP000198211"/>
    </source>
</evidence>
<protein>
    <recommendedName>
        <fullName evidence="3">Chromo domain-containing protein</fullName>
    </recommendedName>
</protein>
<dbReference type="Proteomes" id="UP000198211">
    <property type="component" value="Unassembled WGS sequence"/>
</dbReference>
<evidence type="ECO:0000313" key="1">
    <source>
        <dbReference type="EMBL" id="OWZ21964.1"/>
    </source>
</evidence>